<protein>
    <submittedName>
        <fullName evidence="1">Uncharacterized protein</fullName>
    </submittedName>
</protein>
<comment type="caution">
    <text evidence="1">The sequence shown here is derived from an EMBL/GenBank/DDBJ whole genome shotgun (WGS) entry which is preliminary data.</text>
</comment>
<organism evidence="1 2">
    <name type="scientific">Diversispora epigaea</name>
    <dbReference type="NCBI Taxonomy" id="1348612"/>
    <lineage>
        <taxon>Eukaryota</taxon>
        <taxon>Fungi</taxon>
        <taxon>Fungi incertae sedis</taxon>
        <taxon>Mucoromycota</taxon>
        <taxon>Glomeromycotina</taxon>
        <taxon>Glomeromycetes</taxon>
        <taxon>Diversisporales</taxon>
        <taxon>Diversisporaceae</taxon>
        <taxon>Diversispora</taxon>
    </lineage>
</organism>
<dbReference type="AlphaFoldDB" id="A0A397IHE7"/>
<keyword evidence="2" id="KW-1185">Reference proteome</keyword>
<sequence length="195" mass="21896">MGSSNFTLNRHFIVGIPGLSECPDEKYPDLIYSFCLGEKKIISHCIDLQYSMYLAQFYSDCPDNFECIDFATDPGPSVPLQYENFAICVDEEFIKKYKHDKDGVFCQTYVINGVTGEIATISINVYDSSSNPVKIRSIGVTTGTQYGSKQNMNSYSKIINCKNGQKIKVCTDIAVAKVTLFAMFTFLDRSYSFSN</sequence>
<evidence type="ECO:0000313" key="2">
    <source>
        <dbReference type="Proteomes" id="UP000266861"/>
    </source>
</evidence>
<evidence type="ECO:0000313" key="1">
    <source>
        <dbReference type="EMBL" id="RHZ73196.1"/>
    </source>
</evidence>
<gene>
    <name evidence="1" type="ORF">Glove_232g134</name>
</gene>
<dbReference type="EMBL" id="PQFF01000215">
    <property type="protein sequence ID" value="RHZ73196.1"/>
    <property type="molecule type" value="Genomic_DNA"/>
</dbReference>
<dbReference type="Proteomes" id="UP000266861">
    <property type="component" value="Unassembled WGS sequence"/>
</dbReference>
<reference evidence="1 2" key="1">
    <citation type="submission" date="2018-08" db="EMBL/GenBank/DDBJ databases">
        <title>Genome and evolution of the arbuscular mycorrhizal fungus Diversispora epigaea (formerly Glomus versiforme) and its bacterial endosymbionts.</title>
        <authorList>
            <person name="Sun X."/>
            <person name="Fei Z."/>
            <person name="Harrison M."/>
        </authorList>
    </citation>
    <scope>NUCLEOTIDE SEQUENCE [LARGE SCALE GENOMIC DNA]</scope>
    <source>
        <strain evidence="1 2">IT104</strain>
    </source>
</reference>
<accession>A0A397IHE7</accession>
<proteinExistence type="predicted"/>
<name>A0A397IHE7_9GLOM</name>